<evidence type="ECO:0000313" key="3">
    <source>
        <dbReference type="EMBL" id="GBL60343.1"/>
    </source>
</evidence>
<reference evidence="3 4" key="1">
    <citation type="journal article" date="2019" name="Sci. Rep.">
        <title>Orb-weaving spider Araneus ventricosus genome elucidates the spidroin gene catalogue.</title>
        <authorList>
            <person name="Kono N."/>
            <person name="Nakamura H."/>
            <person name="Ohtoshi R."/>
            <person name="Moran D.A.P."/>
            <person name="Shinohara A."/>
            <person name="Yoshida Y."/>
            <person name="Fujiwara M."/>
            <person name="Mori M."/>
            <person name="Tomita M."/>
            <person name="Arakawa K."/>
        </authorList>
    </citation>
    <scope>NUCLEOTIDE SEQUENCE [LARGE SCALE GENOMIC DNA]</scope>
</reference>
<name>A0A4Y1ZPC0_ARAVE</name>
<dbReference type="EMBL" id="BGPR01076286">
    <property type="protein sequence ID" value="GBL60343.1"/>
    <property type="molecule type" value="Genomic_DNA"/>
</dbReference>
<dbReference type="Proteomes" id="UP000499080">
    <property type="component" value="Unassembled WGS sequence"/>
</dbReference>
<proteinExistence type="predicted"/>
<keyword evidence="4" id="KW-1185">Reference proteome</keyword>
<sequence length="46" mass="5019">MTGAAIARVLSPNSQSPGHSPKPPEGGTYYHWREATPQLKNIQKSE</sequence>
<organism evidence="3 4">
    <name type="scientific">Araneus ventricosus</name>
    <name type="common">Orbweaver spider</name>
    <name type="synonym">Epeira ventricosa</name>
    <dbReference type="NCBI Taxonomy" id="182803"/>
    <lineage>
        <taxon>Eukaryota</taxon>
        <taxon>Metazoa</taxon>
        <taxon>Ecdysozoa</taxon>
        <taxon>Arthropoda</taxon>
        <taxon>Chelicerata</taxon>
        <taxon>Arachnida</taxon>
        <taxon>Araneae</taxon>
        <taxon>Araneomorphae</taxon>
        <taxon>Entelegynae</taxon>
        <taxon>Araneoidea</taxon>
        <taxon>Araneidae</taxon>
        <taxon>Araneus</taxon>
    </lineage>
</organism>
<feature type="region of interest" description="Disordered" evidence="1">
    <location>
        <begin position="1"/>
        <end position="30"/>
    </location>
</feature>
<feature type="non-terminal residue" evidence="3">
    <location>
        <position position="46"/>
    </location>
</feature>
<protein>
    <submittedName>
        <fullName evidence="3">Uncharacterized protein</fullName>
    </submittedName>
</protein>
<evidence type="ECO:0000313" key="4">
    <source>
        <dbReference type="Proteomes" id="UP000499080"/>
    </source>
</evidence>
<dbReference type="AlphaFoldDB" id="A0A4Y1ZPC0"/>
<evidence type="ECO:0000313" key="2">
    <source>
        <dbReference type="EMBL" id="GBL60318.1"/>
    </source>
</evidence>
<dbReference type="EMBL" id="BGPR01076280">
    <property type="protein sequence ID" value="GBL60318.1"/>
    <property type="molecule type" value="Genomic_DNA"/>
</dbReference>
<accession>A0A4Y1ZPC0</accession>
<gene>
    <name evidence="3" type="ORF">AVEN_145860_1</name>
    <name evidence="2" type="ORF">AVEN_242885_1</name>
</gene>
<comment type="caution">
    <text evidence="3">The sequence shown here is derived from an EMBL/GenBank/DDBJ whole genome shotgun (WGS) entry which is preliminary data.</text>
</comment>
<evidence type="ECO:0000256" key="1">
    <source>
        <dbReference type="SAM" id="MobiDB-lite"/>
    </source>
</evidence>